<organism evidence="2 3">
    <name type="scientific">Mesobacillus persicus</name>
    <dbReference type="NCBI Taxonomy" id="930146"/>
    <lineage>
        <taxon>Bacteria</taxon>
        <taxon>Bacillati</taxon>
        <taxon>Bacillota</taxon>
        <taxon>Bacilli</taxon>
        <taxon>Bacillales</taxon>
        <taxon>Bacillaceae</taxon>
        <taxon>Mesobacillus</taxon>
    </lineage>
</organism>
<keyword evidence="3" id="KW-1185">Reference proteome</keyword>
<dbReference type="STRING" id="930146.SAMN05192533_111100"/>
<dbReference type="PROSITE" id="PS50404">
    <property type="entry name" value="GST_NTER"/>
    <property type="match status" value="1"/>
</dbReference>
<dbReference type="GO" id="GO:0009055">
    <property type="term" value="F:electron transfer activity"/>
    <property type="evidence" value="ECO:0007669"/>
    <property type="project" value="TreeGrafter"/>
</dbReference>
<dbReference type="PROSITE" id="PS51354">
    <property type="entry name" value="GLUTAREDOXIN_2"/>
    <property type="match status" value="1"/>
</dbReference>
<name>A0A1H8FLJ5_9BACI</name>
<dbReference type="AlphaFoldDB" id="A0A1H8FLJ5"/>
<dbReference type="Gene3D" id="3.40.30.10">
    <property type="entry name" value="Glutaredoxin"/>
    <property type="match status" value="1"/>
</dbReference>
<gene>
    <name evidence="2" type="ORF">SAMN05192533_111100</name>
</gene>
<evidence type="ECO:0000313" key="3">
    <source>
        <dbReference type="Proteomes" id="UP000198553"/>
    </source>
</evidence>
<dbReference type="InterPro" id="IPR051548">
    <property type="entry name" value="Grx-like_ET"/>
</dbReference>
<dbReference type="PANTHER" id="PTHR34386:SF1">
    <property type="entry name" value="GLUTAREDOXIN-LIKE PROTEIN NRDH"/>
    <property type="match status" value="1"/>
</dbReference>
<protein>
    <submittedName>
        <fullName evidence="2">Glutaredoxin-like protein, YruB-family</fullName>
    </submittedName>
</protein>
<dbReference type="PANTHER" id="PTHR34386">
    <property type="entry name" value="GLUTAREDOXIN"/>
    <property type="match status" value="1"/>
</dbReference>
<evidence type="ECO:0000259" key="1">
    <source>
        <dbReference type="PROSITE" id="PS50404"/>
    </source>
</evidence>
<dbReference type="OrthoDB" id="9795531at2"/>
<dbReference type="InterPro" id="IPR004045">
    <property type="entry name" value="Glutathione_S-Trfase_N"/>
</dbReference>
<accession>A0A1H8FLJ5</accession>
<feature type="domain" description="GST N-terminal" evidence="1">
    <location>
        <begin position="2"/>
        <end position="78"/>
    </location>
</feature>
<dbReference type="EMBL" id="FOBW01000011">
    <property type="protein sequence ID" value="SEN32374.1"/>
    <property type="molecule type" value="Genomic_DNA"/>
</dbReference>
<dbReference type="InterPro" id="IPR036249">
    <property type="entry name" value="Thioredoxin-like_sf"/>
</dbReference>
<proteinExistence type="predicted"/>
<dbReference type="Pfam" id="PF00462">
    <property type="entry name" value="Glutaredoxin"/>
    <property type="match status" value="1"/>
</dbReference>
<dbReference type="InterPro" id="IPR002109">
    <property type="entry name" value="Glutaredoxin"/>
</dbReference>
<sequence length="78" mass="8952">MSELIIYTQNDCPPCKIVKMFLNEHNVDFQEKNISTDEKARQELTKTYGAYSTPTVVIGKEVIIGFNLEKLSRTLNIE</sequence>
<reference evidence="3" key="1">
    <citation type="submission" date="2016-10" db="EMBL/GenBank/DDBJ databases">
        <authorList>
            <person name="Varghese N."/>
            <person name="Submissions S."/>
        </authorList>
    </citation>
    <scope>NUCLEOTIDE SEQUENCE [LARGE SCALE GENOMIC DNA]</scope>
    <source>
        <strain evidence="3">B48,IBRC-M 10115,DSM 25386,CECT 8001</strain>
    </source>
</reference>
<dbReference type="SUPFAM" id="SSF52833">
    <property type="entry name" value="Thioredoxin-like"/>
    <property type="match status" value="1"/>
</dbReference>
<dbReference type="GO" id="GO:0045454">
    <property type="term" value="P:cell redox homeostasis"/>
    <property type="evidence" value="ECO:0007669"/>
    <property type="project" value="TreeGrafter"/>
</dbReference>
<evidence type="ECO:0000313" key="2">
    <source>
        <dbReference type="EMBL" id="SEN32374.1"/>
    </source>
</evidence>
<dbReference type="RefSeq" id="WP_090747725.1">
    <property type="nucleotide sequence ID" value="NZ_FOBW01000011.1"/>
</dbReference>
<dbReference type="Proteomes" id="UP000198553">
    <property type="component" value="Unassembled WGS sequence"/>
</dbReference>
<dbReference type="CDD" id="cd02976">
    <property type="entry name" value="NrdH"/>
    <property type="match status" value="1"/>
</dbReference>